<keyword evidence="5" id="KW-1185">Reference proteome</keyword>
<accession>A0A2I9D067</accession>
<evidence type="ECO:0000313" key="5">
    <source>
        <dbReference type="Proteomes" id="UP000236569"/>
    </source>
</evidence>
<feature type="domain" description="Methyltransferase" evidence="3">
    <location>
        <begin position="51"/>
        <end position="145"/>
    </location>
</feature>
<sequence>MSWIFDERAHAGLEHLTPEHVEAYDAKAQVEPAPDVQLLQQLGLSHSQVLIDFGAGTGEFALSAARVCGRVIAVDVSPLMLDVLRRKAEARGITNVGCVEAGFLTYRHPGEPVDFVYSRNALHHLPDFWKVEALRRIHRLLRPGGVLRLRDLVYGFGPEEMDERIGAWLQAAPLTAAQGFPRSELEAHVRDEFSTYTWLLEVMLERAGFVVVESMCSASGIFAEYVCRKP</sequence>
<dbReference type="InterPro" id="IPR041698">
    <property type="entry name" value="Methyltransf_25"/>
</dbReference>
<dbReference type="InterPro" id="IPR029063">
    <property type="entry name" value="SAM-dependent_MTases_sf"/>
</dbReference>
<organism evidence="4 5">
    <name type="scientific">Deinococcus aerius</name>
    <dbReference type="NCBI Taxonomy" id="200253"/>
    <lineage>
        <taxon>Bacteria</taxon>
        <taxon>Thermotogati</taxon>
        <taxon>Deinococcota</taxon>
        <taxon>Deinococci</taxon>
        <taxon>Deinococcales</taxon>
        <taxon>Deinococcaceae</taxon>
        <taxon>Deinococcus</taxon>
    </lineage>
</organism>
<evidence type="ECO:0000256" key="1">
    <source>
        <dbReference type="ARBA" id="ARBA00022603"/>
    </source>
</evidence>
<dbReference type="OrthoDB" id="9784101at2"/>
<dbReference type="Pfam" id="PF13649">
    <property type="entry name" value="Methyltransf_25"/>
    <property type="match status" value="1"/>
</dbReference>
<evidence type="ECO:0000256" key="2">
    <source>
        <dbReference type="ARBA" id="ARBA00022679"/>
    </source>
</evidence>
<name>A0A2I9D067_9DEIO</name>
<dbReference type="PANTHER" id="PTHR43861">
    <property type="entry name" value="TRANS-ACONITATE 2-METHYLTRANSFERASE-RELATED"/>
    <property type="match status" value="1"/>
</dbReference>
<keyword evidence="2 4" id="KW-0808">Transferase</keyword>
<dbReference type="RefSeq" id="WP_103131183.1">
    <property type="nucleotide sequence ID" value="NZ_BFAG01000019.1"/>
</dbReference>
<protein>
    <submittedName>
        <fullName evidence="4">Methyltransferase type 11</fullName>
    </submittedName>
</protein>
<reference evidence="5" key="1">
    <citation type="submission" date="2018-01" db="EMBL/GenBank/DDBJ databases">
        <title>Draft Genome Sequence of the Radioresistant Bacterium Deinococcus aerius TR0125, Isolated from the Higher Atmosphere above Japan.</title>
        <authorList>
            <person name="Satoh K."/>
            <person name="Arai H."/>
            <person name="Sanzen T."/>
            <person name="Kawaguchi Y."/>
            <person name="Hayashi H."/>
            <person name="Yokobori S."/>
            <person name="Yamagishi A."/>
            <person name="Oono Y."/>
            <person name="Narumi I."/>
        </authorList>
    </citation>
    <scope>NUCLEOTIDE SEQUENCE [LARGE SCALE GENOMIC DNA]</scope>
    <source>
        <strain evidence="5">TR0125</strain>
    </source>
</reference>
<dbReference type="Gene3D" id="3.40.50.150">
    <property type="entry name" value="Vaccinia Virus protein VP39"/>
    <property type="match status" value="1"/>
</dbReference>
<dbReference type="AlphaFoldDB" id="A0A2I9D067"/>
<dbReference type="SUPFAM" id="SSF53335">
    <property type="entry name" value="S-adenosyl-L-methionine-dependent methyltransferases"/>
    <property type="match status" value="1"/>
</dbReference>
<dbReference type="GO" id="GO:0032259">
    <property type="term" value="P:methylation"/>
    <property type="evidence" value="ECO:0007669"/>
    <property type="project" value="UniProtKB-KW"/>
</dbReference>
<dbReference type="CDD" id="cd02440">
    <property type="entry name" value="AdoMet_MTases"/>
    <property type="match status" value="1"/>
</dbReference>
<dbReference type="EMBL" id="BFAG01000019">
    <property type="protein sequence ID" value="GBF07892.1"/>
    <property type="molecule type" value="Genomic_DNA"/>
</dbReference>
<dbReference type="PANTHER" id="PTHR43861:SF1">
    <property type="entry name" value="TRANS-ACONITATE 2-METHYLTRANSFERASE"/>
    <property type="match status" value="1"/>
</dbReference>
<evidence type="ECO:0000313" key="4">
    <source>
        <dbReference type="EMBL" id="GBF07892.1"/>
    </source>
</evidence>
<proteinExistence type="predicted"/>
<dbReference type="GO" id="GO:0008168">
    <property type="term" value="F:methyltransferase activity"/>
    <property type="evidence" value="ECO:0007669"/>
    <property type="project" value="UniProtKB-KW"/>
</dbReference>
<gene>
    <name evidence="4" type="ORF">DAERI_190025</name>
</gene>
<evidence type="ECO:0000259" key="3">
    <source>
        <dbReference type="Pfam" id="PF13649"/>
    </source>
</evidence>
<comment type="caution">
    <text evidence="4">The sequence shown here is derived from an EMBL/GenBank/DDBJ whole genome shotgun (WGS) entry which is preliminary data.</text>
</comment>
<keyword evidence="1 4" id="KW-0489">Methyltransferase</keyword>
<dbReference type="Proteomes" id="UP000236569">
    <property type="component" value="Unassembled WGS sequence"/>
</dbReference>